<protein>
    <submittedName>
        <fullName evidence="2">Uncharacterized protein</fullName>
    </submittedName>
</protein>
<organism evidence="2 3">
    <name type="scientific">Hermanssonia centrifuga</name>
    <dbReference type="NCBI Taxonomy" id="98765"/>
    <lineage>
        <taxon>Eukaryota</taxon>
        <taxon>Fungi</taxon>
        <taxon>Dikarya</taxon>
        <taxon>Basidiomycota</taxon>
        <taxon>Agaricomycotina</taxon>
        <taxon>Agaricomycetes</taxon>
        <taxon>Polyporales</taxon>
        <taxon>Meruliaceae</taxon>
        <taxon>Hermanssonia</taxon>
    </lineage>
</organism>
<name>A0A2R6RI70_9APHY</name>
<dbReference type="STRING" id="98765.A0A2R6RI70"/>
<proteinExistence type="predicted"/>
<feature type="compositionally biased region" description="Polar residues" evidence="1">
    <location>
        <begin position="166"/>
        <end position="177"/>
    </location>
</feature>
<comment type="caution">
    <text evidence="2">The sequence shown here is derived from an EMBL/GenBank/DDBJ whole genome shotgun (WGS) entry which is preliminary data.</text>
</comment>
<evidence type="ECO:0000313" key="2">
    <source>
        <dbReference type="EMBL" id="PSS29688.1"/>
    </source>
</evidence>
<evidence type="ECO:0000256" key="1">
    <source>
        <dbReference type="SAM" id="MobiDB-lite"/>
    </source>
</evidence>
<feature type="compositionally biased region" description="Acidic residues" evidence="1">
    <location>
        <begin position="63"/>
        <end position="87"/>
    </location>
</feature>
<evidence type="ECO:0000313" key="3">
    <source>
        <dbReference type="Proteomes" id="UP000186601"/>
    </source>
</evidence>
<feature type="region of interest" description="Disordered" evidence="1">
    <location>
        <begin position="1"/>
        <end position="145"/>
    </location>
</feature>
<accession>A0A2R6RI70</accession>
<dbReference type="EMBL" id="MLYV02000256">
    <property type="protein sequence ID" value="PSS29688.1"/>
    <property type="molecule type" value="Genomic_DNA"/>
</dbReference>
<feature type="compositionally biased region" description="Basic residues" evidence="1">
    <location>
        <begin position="118"/>
        <end position="128"/>
    </location>
</feature>
<dbReference type="AlphaFoldDB" id="A0A2R6RI70"/>
<dbReference type="Proteomes" id="UP000186601">
    <property type="component" value="Unassembled WGS sequence"/>
</dbReference>
<feature type="region of interest" description="Disordered" evidence="1">
    <location>
        <begin position="162"/>
        <end position="223"/>
    </location>
</feature>
<gene>
    <name evidence="2" type="ORF">PHLCEN_2v2836</name>
</gene>
<keyword evidence="3" id="KW-1185">Reference proteome</keyword>
<reference evidence="2 3" key="1">
    <citation type="submission" date="2018-02" db="EMBL/GenBank/DDBJ databases">
        <title>Genome sequence of the basidiomycete white-rot fungus Phlebia centrifuga.</title>
        <authorList>
            <person name="Granchi Z."/>
            <person name="Peng M."/>
            <person name="de Vries R.P."/>
            <person name="Hilden K."/>
            <person name="Makela M.R."/>
            <person name="Grigoriev I."/>
            <person name="Riley R."/>
        </authorList>
    </citation>
    <scope>NUCLEOTIDE SEQUENCE [LARGE SCALE GENOMIC DNA]</scope>
    <source>
        <strain evidence="2 3">FBCC195</strain>
    </source>
</reference>
<sequence>MPEDVEMDAPQISTLKDEDTPEPQPPARQGKFRVKLLMGEGKSKRAASASSSPAHKPTAQAGESDEEEDDDDDEEEEDQLIDDDDDDTKSTILPGPSVSSPEKRGSITKRGSGTPRGGRGRGGGKRKGRSGELQSTYSPSGPSFQHLALDATSAVITIPVLEGADSANSTPATSISAPVTGRKRGAPKGVTGQRAPRKRAPKSVTPAAKSSVHPVTPFPFQNP</sequence>
<feature type="compositionally biased region" description="Polar residues" evidence="1">
    <location>
        <begin position="132"/>
        <end position="143"/>
    </location>
</feature>